<feature type="compositionally biased region" description="Basic and acidic residues" evidence="1">
    <location>
        <begin position="26"/>
        <end position="45"/>
    </location>
</feature>
<feature type="region of interest" description="Disordered" evidence="1">
    <location>
        <begin position="1"/>
        <end position="103"/>
    </location>
</feature>
<dbReference type="EnsemblPlants" id="OMERI02G34250.1">
    <property type="protein sequence ID" value="OMERI02G34250.1"/>
    <property type="gene ID" value="OMERI02G34250"/>
</dbReference>
<evidence type="ECO:0008006" key="4">
    <source>
        <dbReference type="Google" id="ProtNLM"/>
    </source>
</evidence>
<evidence type="ECO:0000256" key="1">
    <source>
        <dbReference type="SAM" id="MobiDB-lite"/>
    </source>
</evidence>
<feature type="compositionally biased region" description="Low complexity" evidence="1">
    <location>
        <begin position="1"/>
        <end position="16"/>
    </location>
</feature>
<organism evidence="2">
    <name type="scientific">Oryza meridionalis</name>
    <dbReference type="NCBI Taxonomy" id="40149"/>
    <lineage>
        <taxon>Eukaryota</taxon>
        <taxon>Viridiplantae</taxon>
        <taxon>Streptophyta</taxon>
        <taxon>Embryophyta</taxon>
        <taxon>Tracheophyta</taxon>
        <taxon>Spermatophyta</taxon>
        <taxon>Magnoliopsida</taxon>
        <taxon>Liliopsida</taxon>
        <taxon>Poales</taxon>
        <taxon>Poaceae</taxon>
        <taxon>BOP clade</taxon>
        <taxon>Oryzoideae</taxon>
        <taxon>Oryzeae</taxon>
        <taxon>Oryzinae</taxon>
        <taxon>Oryza</taxon>
    </lineage>
</organism>
<sequence>MPGLPLLFLSFSPSLGTRAVGRGRRERGERDLDGGSADGEARLGDAQRNGEAGGAAAADDEVDGPRACRRGVAGEVQGEQAQRNGETAGPASATPDPPRQRSR</sequence>
<dbReference type="AlphaFoldDB" id="A0A0E0CSQ1"/>
<evidence type="ECO:0000313" key="2">
    <source>
        <dbReference type="EnsemblPlants" id="OMERI02G34250.1"/>
    </source>
</evidence>
<name>A0A0E0CSQ1_9ORYZ</name>
<proteinExistence type="predicted"/>
<reference evidence="2" key="2">
    <citation type="submission" date="2018-05" db="EMBL/GenBank/DDBJ databases">
        <title>OmerRS3 (Oryza meridionalis Reference Sequence Version 3).</title>
        <authorList>
            <person name="Zhang J."/>
            <person name="Kudrna D."/>
            <person name="Lee S."/>
            <person name="Talag J."/>
            <person name="Welchert J."/>
            <person name="Wing R.A."/>
        </authorList>
    </citation>
    <scope>NUCLEOTIDE SEQUENCE [LARGE SCALE GENOMIC DNA]</scope>
    <source>
        <strain evidence="2">cv. OR44</strain>
    </source>
</reference>
<protein>
    <recommendedName>
        <fullName evidence="4">DUF834 domain-containing protein</fullName>
    </recommendedName>
</protein>
<accession>A0A0E0CSQ1</accession>
<reference evidence="2" key="1">
    <citation type="submission" date="2015-04" db="UniProtKB">
        <authorList>
            <consortium name="EnsemblPlants"/>
        </authorList>
    </citation>
    <scope>IDENTIFICATION</scope>
</reference>
<dbReference type="Gramene" id="OMERI02G34250.1">
    <property type="protein sequence ID" value="OMERI02G34250.1"/>
    <property type="gene ID" value="OMERI02G34250"/>
</dbReference>
<keyword evidence="3" id="KW-1185">Reference proteome</keyword>
<dbReference type="HOGENOM" id="CLU_2268068_0_0_1"/>
<dbReference type="Proteomes" id="UP000008021">
    <property type="component" value="Chromosome 2"/>
</dbReference>
<evidence type="ECO:0000313" key="3">
    <source>
        <dbReference type="Proteomes" id="UP000008021"/>
    </source>
</evidence>